<evidence type="ECO:0000313" key="2">
    <source>
        <dbReference type="EMBL" id="MXU82622.1"/>
    </source>
</evidence>
<reference evidence="2" key="1">
    <citation type="submission" date="2019-12" db="EMBL/GenBank/DDBJ databases">
        <title>An insight into the sialome of adult female Ixodes ricinus ticks feeding for 6 days.</title>
        <authorList>
            <person name="Perner J."/>
            <person name="Ribeiro J.M.C."/>
        </authorList>
    </citation>
    <scope>NUCLEOTIDE SEQUENCE</scope>
    <source>
        <strain evidence="2">Semi-engorged</strain>
        <tissue evidence="2">Salivary glands</tissue>
    </source>
</reference>
<feature type="chain" id="PRO_5025416353" evidence="1">
    <location>
        <begin position="18"/>
        <end position="70"/>
    </location>
</feature>
<feature type="signal peptide" evidence="1">
    <location>
        <begin position="1"/>
        <end position="17"/>
    </location>
</feature>
<name>A0A6B0TRX8_IXORI</name>
<dbReference type="EMBL" id="GIFC01000539">
    <property type="protein sequence ID" value="MXU82622.1"/>
    <property type="molecule type" value="Transcribed_RNA"/>
</dbReference>
<proteinExistence type="predicted"/>
<keyword evidence="1" id="KW-0732">Signal</keyword>
<accession>A0A6B0TRX8</accession>
<dbReference type="AlphaFoldDB" id="A0A6B0TRX8"/>
<protein>
    <submittedName>
        <fullName evidence="2">Putative secreted protein</fullName>
    </submittedName>
</protein>
<organism evidence="2">
    <name type="scientific">Ixodes ricinus</name>
    <name type="common">Common tick</name>
    <name type="synonym">Acarus ricinus</name>
    <dbReference type="NCBI Taxonomy" id="34613"/>
    <lineage>
        <taxon>Eukaryota</taxon>
        <taxon>Metazoa</taxon>
        <taxon>Ecdysozoa</taxon>
        <taxon>Arthropoda</taxon>
        <taxon>Chelicerata</taxon>
        <taxon>Arachnida</taxon>
        <taxon>Acari</taxon>
        <taxon>Parasitiformes</taxon>
        <taxon>Ixodida</taxon>
        <taxon>Ixodoidea</taxon>
        <taxon>Ixodidae</taxon>
        <taxon>Ixodinae</taxon>
        <taxon>Ixodes</taxon>
    </lineage>
</organism>
<evidence type="ECO:0000256" key="1">
    <source>
        <dbReference type="SAM" id="SignalP"/>
    </source>
</evidence>
<sequence>MSLVVLVVTATWMSVASTESRRFVYRRAFHEHRQSQVQCKTSSLVVLGDCFQCCGWAHVADIFITLSTNS</sequence>